<name>A0ABY6HIJ4_9FIRM</name>
<accession>A0ABY6HIJ4</accession>
<dbReference type="Pfam" id="PF03466">
    <property type="entry name" value="LysR_substrate"/>
    <property type="match status" value="1"/>
</dbReference>
<dbReference type="SUPFAM" id="SSF53850">
    <property type="entry name" value="Periplasmic binding protein-like II"/>
    <property type="match status" value="1"/>
</dbReference>
<dbReference type="Gene3D" id="3.40.190.290">
    <property type="match status" value="1"/>
</dbReference>
<dbReference type="InterPro" id="IPR000847">
    <property type="entry name" value="LysR_HTH_N"/>
</dbReference>
<dbReference type="Gene3D" id="1.10.10.10">
    <property type="entry name" value="Winged helix-like DNA-binding domain superfamily/Winged helix DNA-binding domain"/>
    <property type="match status" value="1"/>
</dbReference>
<evidence type="ECO:0000256" key="3">
    <source>
        <dbReference type="ARBA" id="ARBA00023125"/>
    </source>
</evidence>
<evidence type="ECO:0000313" key="6">
    <source>
        <dbReference type="EMBL" id="UYO64347.1"/>
    </source>
</evidence>
<dbReference type="InterPro" id="IPR036390">
    <property type="entry name" value="WH_DNA-bd_sf"/>
</dbReference>
<keyword evidence="7" id="KW-1185">Reference proteome</keyword>
<evidence type="ECO:0000256" key="4">
    <source>
        <dbReference type="ARBA" id="ARBA00023163"/>
    </source>
</evidence>
<dbReference type="PROSITE" id="PS50931">
    <property type="entry name" value="HTH_LYSR"/>
    <property type="match status" value="1"/>
</dbReference>
<sequence>MNIDKMRNFVEVVKYGSITRAAKGIYISQTALSQQIVSMEAELGVTLFLRRPNKTELTTAGRVFYEECTKIISIYDNAVLKTQEAAEQNKGNFTIGINVEHEQHLPFVNILNEFREKYSETEVNFINSTFLDMGRKLENDLIDCALTYADDITFFKSIEYNILFEDKIGLLVPLNHPYAQVKEIPAGEVASEKIGMISQQAGPLNYKRMIESCKLDGYEPNIVAIADNITSLLMFVELGICSVLIPQYFCINYTKGHFVQLINSNHKIEYIMAWNRDIEKTQKYQYVKSFYKIAQKHLKDKTAE</sequence>
<dbReference type="SUPFAM" id="SSF46785">
    <property type="entry name" value="Winged helix' DNA-binding domain"/>
    <property type="match status" value="1"/>
</dbReference>
<protein>
    <submittedName>
        <fullName evidence="6">LysR family transcriptional regulator</fullName>
    </submittedName>
</protein>
<dbReference type="PRINTS" id="PR00039">
    <property type="entry name" value="HTHLYSR"/>
</dbReference>
<dbReference type="InterPro" id="IPR005119">
    <property type="entry name" value="LysR_subst-bd"/>
</dbReference>
<keyword evidence="3" id="KW-0238">DNA-binding</keyword>
<organism evidence="6 7">
    <name type="scientific">Acetobacterium wieringae</name>
    <dbReference type="NCBI Taxonomy" id="52694"/>
    <lineage>
        <taxon>Bacteria</taxon>
        <taxon>Bacillati</taxon>
        <taxon>Bacillota</taxon>
        <taxon>Clostridia</taxon>
        <taxon>Eubacteriales</taxon>
        <taxon>Eubacteriaceae</taxon>
        <taxon>Acetobacterium</taxon>
    </lineage>
</organism>
<keyword evidence="2" id="KW-0805">Transcription regulation</keyword>
<dbReference type="RefSeq" id="WP_228882103.1">
    <property type="nucleotide sequence ID" value="NZ_CABIIK010000043.1"/>
</dbReference>
<evidence type="ECO:0000313" key="7">
    <source>
        <dbReference type="Proteomes" id="UP001163550"/>
    </source>
</evidence>
<evidence type="ECO:0000256" key="2">
    <source>
        <dbReference type="ARBA" id="ARBA00023015"/>
    </source>
</evidence>
<gene>
    <name evidence="6" type="ORF">LNN31_07985</name>
</gene>
<comment type="similarity">
    <text evidence="1">Belongs to the LysR transcriptional regulatory family.</text>
</comment>
<evidence type="ECO:0000256" key="1">
    <source>
        <dbReference type="ARBA" id="ARBA00009437"/>
    </source>
</evidence>
<proteinExistence type="inferred from homology"/>
<feature type="domain" description="HTH lysR-type" evidence="5">
    <location>
        <begin position="1"/>
        <end position="58"/>
    </location>
</feature>
<keyword evidence="4" id="KW-0804">Transcription</keyword>
<evidence type="ECO:0000259" key="5">
    <source>
        <dbReference type="PROSITE" id="PS50931"/>
    </source>
</evidence>
<dbReference type="Pfam" id="PF00126">
    <property type="entry name" value="HTH_1"/>
    <property type="match status" value="1"/>
</dbReference>
<dbReference type="EMBL" id="CP087994">
    <property type="protein sequence ID" value="UYO64347.1"/>
    <property type="molecule type" value="Genomic_DNA"/>
</dbReference>
<dbReference type="PANTHER" id="PTHR30346:SF28">
    <property type="entry name" value="HTH-TYPE TRANSCRIPTIONAL REGULATOR CYNR"/>
    <property type="match status" value="1"/>
</dbReference>
<dbReference type="PANTHER" id="PTHR30346">
    <property type="entry name" value="TRANSCRIPTIONAL DUAL REGULATOR HCAR-RELATED"/>
    <property type="match status" value="1"/>
</dbReference>
<dbReference type="CDD" id="cd05466">
    <property type="entry name" value="PBP2_LTTR_substrate"/>
    <property type="match status" value="1"/>
</dbReference>
<dbReference type="Proteomes" id="UP001163550">
    <property type="component" value="Chromosome"/>
</dbReference>
<reference evidence="6" key="1">
    <citation type="submission" date="2021-11" db="EMBL/GenBank/DDBJ databases">
        <title>Isoprene-degrading acetogen.</title>
        <authorList>
            <person name="Yang Y."/>
            <person name="Jin H."/>
            <person name="Yan J."/>
        </authorList>
    </citation>
    <scope>NUCLEOTIDE SEQUENCE</scope>
    <source>
        <strain evidence="6">Berkeley</strain>
    </source>
</reference>
<dbReference type="InterPro" id="IPR036388">
    <property type="entry name" value="WH-like_DNA-bd_sf"/>
</dbReference>